<dbReference type="EMBL" id="CP009920">
    <property type="protein sequence ID" value="AJI23624.1"/>
    <property type="molecule type" value="Genomic_DNA"/>
</dbReference>
<gene>
    <name evidence="1" type="ORF">BG04_4001</name>
</gene>
<dbReference type="Proteomes" id="UP000031829">
    <property type="component" value="Chromosome"/>
</dbReference>
<dbReference type="AlphaFoldDB" id="A0A0B6AUS9"/>
<reference evidence="1 2" key="1">
    <citation type="journal article" date="2015" name="Genome Announc.">
        <title>Complete genome sequences for 35 biothreat assay-relevant bacillus species.</title>
        <authorList>
            <person name="Johnson S.L."/>
            <person name="Daligault H.E."/>
            <person name="Davenport K.W."/>
            <person name="Jaissle J."/>
            <person name="Frey K.G."/>
            <person name="Ladner J.T."/>
            <person name="Broomall S.M."/>
            <person name="Bishop-Lilly K.A."/>
            <person name="Bruce D.C."/>
            <person name="Gibbons H.S."/>
            <person name="Coyne S.R."/>
            <person name="Lo C.C."/>
            <person name="Meincke L."/>
            <person name="Munk A.C."/>
            <person name="Koroleva G.I."/>
            <person name="Rosenzweig C.N."/>
            <person name="Palacios G.F."/>
            <person name="Redden C.L."/>
            <person name="Minogue T.D."/>
            <person name="Chain P.S."/>
        </authorList>
    </citation>
    <scope>NUCLEOTIDE SEQUENCE [LARGE SCALE GENOMIC DNA]</scope>
    <source>
        <strain evidence="2">ATCC 14581 / DSM 32 / JCM 2506 / NBRC 15308 / NCIMB 9376 / NCTC 10342 / NRRL B-14308 / VKM B-512</strain>
    </source>
</reference>
<protein>
    <submittedName>
        <fullName evidence="1">Uncharacterized protein</fullName>
    </submittedName>
</protein>
<dbReference type="HOGENOM" id="CLU_2876476_0_0_9"/>
<proteinExistence type="predicted"/>
<name>A0A0B6AUS9_PRIM2</name>
<evidence type="ECO:0000313" key="2">
    <source>
        <dbReference type="Proteomes" id="UP000031829"/>
    </source>
</evidence>
<dbReference type="KEGG" id="bmeg:BG04_4001"/>
<accession>A0A0B6AUS9</accession>
<sequence>MRLKDGNFYTDSRTNKVYRLNEDNKGSWYLSSHDDEDNNQMSRTSGRNMMKMLKSFYNKVNDS</sequence>
<organism evidence="1 2">
    <name type="scientific">Priestia megaterium (strain ATCC 14581 / DSM 32 / CCUG 1817 / JCM 2506 / NBRC 15308 / NCIMB 9376 / NCTC 10342 / NRRL B-14308 / VKM B-512 / Ford 19)</name>
    <name type="common">Bacillus megaterium</name>
    <dbReference type="NCBI Taxonomy" id="1348623"/>
    <lineage>
        <taxon>Bacteria</taxon>
        <taxon>Bacillati</taxon>
        <taxon>Bacillota</taxon>
        <taxon>Bacilli</taxon>
        <taxon>Bacillales</taxon>
        <taxon>Bacillaceae</taxon>
        <taxon>Priestia</taxon>
    </lineage>
</organism>
<evidence type="ECO:0000313" key="1">
    <source>
        <dbReference type="EMBL" id="AJI23624.1"/>
    </source>
</evidence>